<organism evidence="3 4">
    <name type="scientific">Dreissena polymorpha</name>
    <name type="common">Zebra mussel</name>
    <name type="synonym">Mytilus polymorpha</name>
    <dbReference type="NCBI Taxonomy" id="45954"/>
    <lineage>
        <taxon>Eukaryota</taxon>
        <taxon>Metazoa</taxon>
        <taxon>Spiralia</taxon>
        <taxon>Lophotrochozoa</taxon>
        <taxon>Mollusca</taxon>
        <taxon>Bivalvia</taxon>
        <taxon>Autobranchia</taxon>
        <taxon>Heteroconchia</taxon>
        <taxon>Euheterodonta</taxon>
        <taxon>Imparidentia</taxon>
        <taxon>Neoheterodontei</taxon>
        <taxon>Myida</taxon>
        <taxon>Dreissenoidea</taxon>
        <taxon>Dreissenidae</taxon>
        <taxon>Dreissena</taxon>
    </lineage>
</organism>
<keyword evidence="1" id="KW-0812">Transmembrane</keyword>
<dbReference type="Proteomes" id="UP000828390">
    <property type="component" value="Unassembled WGS sequence"/>
</dbReference>
<name>A0A9D4GCK6_DREPO</name>
<comment type="caution">
    <text evidence="3">The sequence shown here is derived from an EMBL/GenBank/DDBJ whole genome shotgun (WGS) entry which is preliminary data.</text>
</comment>
<reference evidence="3" key="1">
    <citation type="journal article" date="2019" name="bioRxiv">
        <title>The Genome of the Zebra Mussel, Dreissena polymorpha: A Resource for Invasive Species Research.</title>
        <authorList>
            <person name="McCartney M.A."/>
            <person name="Auch B."/>
            <person name="Kono T."/>
            <person name="Mallez S."/>
            <person name="Zhang Y."/>
            <person name="Obille A."/>
            <person name="Becker A."/>
            <person name="Abrahante J.E."/>
            <person name="Garbe J."/>
            <person name="Badalamenti J.P."/>
            <person name="Herman A."/>
            <person name="Mangelson H."/>
            <person name="Liachko I."/>
            <person name="Sullivan S."/>
            <person name="Sone E.D."/>
            <person name="Koren S."/>
            <person name="Silverstein K.A.T."/>
            <person name="Beckman K.B."/>
            <person name="Gohl D.M."/>
        </authorList>
    </citation>
    <scope>NUCLEOTIDE SEQUENCE</scope>
    <source>
        <strain evidence="3">Duluth1</strain>
        <tissue evidence="3">Whole animal</tissue>
    </source>
</reference>
<feature type="signal peptide" evidence="2">
    <location>
        <begin position="1"/>
        <end position="24"/>
    </location>
</feature>
<reference evidence="3" key="2">
    <citation type="submission" date="2020-11" db="EMBL/GenBank/DDBJ databases">
        <authorList>
            <person name="McCartney M.A."/>
            <person name="Auch B."/>
            <person name="Kono T."/>
            <person name="Mallez S."/>
            <person name="Becker A."/>
            <person name="Gohl D.M."/>
            <person name="Silverstein K.A.T."/>
            <person name="Koren S."/>
            <person name="Bechman K.B."/>
            <person name="Herman A."/>
            <person name="Abrahante J.E."/>
            <person name="Garbe J."/>
        </authorList>
    </citation>
    <scope>NUCLEOTIDE SEQUENCE</scope>
    <source>
        <strain evidence="3">Duluth1</strain>
        <tissue evidence="3">Whole animal</tissue>
    </source>
</reference>
<keyword evidence="1" id="KW-1133">Transmembrane helix</keyword>
<sequence length="106" mass="11936">MKMLGYLSYHWIAFLLFGISYVTSKTCGQTPCGDTYAKFCCDENMARIESGHCCCTYDGTSYSVICQSSSGGFPWWGVFLIVLFIIAVLVAVGIVVYRKKLYSRFF</sequence>
<evidence type="ECO:0000313" key="4">
    <source>
        <dbReference type="Proteomes" id="UP000828390"/>
    </source>
</evidence>
<keyword evidence="2" id="KW-0732">Signal</keyword>
<evidence type="ECO:0000256" key="1">
    <source>
        <dbReference type="SAM" id="Phobius"/>
    </source>
</evidence>
<keyword evidence="1" id="KW-0472">Membrane</keyword>
<evidence type="ECO:0000313" key="3">
    <source>
        <dbReference type="EMBL" id="KAH3812951.1"/>
    </source>
</evidence>
<feature type="chain" id="PRO_5038514601" evidence="2">
    <location>
        <begin position="25"/>
        <end position="106"/>
    </location>
</feature>
<proteinExistence type="predicted"/>
<dbReference type="EMBL" id="JAIWYP010000006">
    <property type="protein sequence ID" value="KAH3812951.1"/>
    <property type="molecule type" value="Genomic_DNA"/>
</dbReference>
<feature type="transmembrane region" description="Helical" evidence="1">
    <location>
        <begin position="73"/>
        <end position="97"/>
    </location>
</feature>
<gene>
    <name evidence="3" type="ORF">DPMN_141394</name>
</gene>
<dbReference type="AlphaFoldDB" id="A0A9D4GCK6"/>
<protein>
    <submittedName>
        <fullName evidence="3">Uncharacterized protein</fullName>
    </submittedName>
</protein>
<keyword evidence="4" id="KW-1185">Reference proteome</keyword>
<evidence type="ECO:0000256" key="2">
    <source>
        <dbReference type="SAM" id="SignalP"/>
    </source>
</evidence>
<accession>A0A9D4GCK6</accession>